<evidence type="ECO:0000313" key="6">
    <source>
        <dbReference type="Proteomes" id="UP000624709"/>
    </source>
</evidence>
<dbReference type="EMBL" id="BOMS01000092">
    <property type="protein sequence ID" value="GIE69744.1"/>
    <property type="molecule type" value="Genomic_DNA"/>
</dbReference>
<dbReference type="InterPro" id="IPR001789">
    <property type="entry name" value="Sig_transdc_resp-reg_receiver"/>
</dbReference>
<dbReference type="Proteomes" id="UP000624709">
    <property type="component" value="Unassembled WGS sequence"/>
</dbReference>
<evidence type="ECO:0000313" key="5">
    <source>
        <dbReference type="EMBL" id="GIE69744.1"/>
    </source>
</evidence>
<dbReference type="PROSITE" id="PS50110">
    <property type="entry name" value="RESPONSE_REGULATORY"/>
    <property type="match status" value="1"/>
</dbReference>
<dbReference type="Gene3D" id="3.40.50.2300">
    <property type="match status" value="1"/>
</dbReference>
<organism evidence="5 6">
    <name type="scientific">Actinoplanes palleronii</name>
    <dbReference type="NCBI Taxonomy" id="113570"/>
    <lineage>
        <taxon>Bacteria</taxon>
        <taxon>Bacillati</taxon>
        <taxon>Actinomycetota</taxon>
        <taxon>Actinomycetes</taxon>
        <taxon>Micromonosporales</taxon>
        <taxon>Micromonosporaceae</taxon>
        <taxon>Actinoplanes</taxon>
    </lineage>
</organism>
<dbReference type="InterPro" id="IPR011006">
    <property type="entry name" value="CheY-like_superfamily"/>
</dbReference>
<evidence type="ECO:0000256" key="3">
    <source>
        <dbReference type="SAM" id="MobiDB-lite"/>
    </source>
</evidence>
<feature type="domain" description="Response regulatory" evidence="4">
    <location>
        <begin position="17"/>
        <end position="151"/>
    </location>
</feature>
<proteinExistence type="predicted"/>
<accession>A0ABQ4BGG2</accession>
<name>A0ABQ4BGG2_9ACTN</name>
<feature type="modified residue" description="4-aspartylphosphate" evidence="2">
    <location>
        <position position="66"/>
    </location>
</feature>
<dbReference type="Pfam" id="PF00072">
    <property type="entry name" value="Response_reg"/>
    <property type="match status" value="1"/>
</dbReference>
<evidence type="ECO:0000259" key="4">
    <source>
        <dbReference type="PROSITE" id="PS50110"/>
    </source>
</evidence>
<dbReference type="SUPFAM" id="SSF52172">
    <property type="entry name" value="CheY-like"/>
    <property type="match status" value="1"/>
</dbReference>
<reference evidence="5 6" key="1">
    <citation type="submission" date="2021-01" db="EMBL/GenBank/DDBJ databases">
        <title>Whole genome shotgun sequence of Actinoplanes palleronii NBRC 14916.</title>
        <authorList>
            <person name="Komaki H."/>
            <person name="Tamura T."/>
        </authorList>
    </citation>
    <scope>NUCLEOTIDE SEQUENCE [LARGE SCALE GENOMIC DNA]</scope>
    <source>
        <strain evidence="5 6">NBRC 14916</strain>
    </source>
</reference>
<sequence length="151" mass="16606">MRTELYKSANADDKKPVVLVVDDEETVLETLSLQLGREYRVLTAPDGDRALQVLSEQGAPAAVISDMRMPGMNGIELLRRVQMEYPCSGSSNCPTRRPSSGPVGSAPWSASSATSCRWTACGRSRWPRWPPSSARSPCPPPRCRRWNAGCR</sequence>
<feature type="compositionally biased region" description="Polar residues" evidence="3">
    <location>
        <begin position="89"/>
        <end position="98"/>
    </location>
</feature>
<protein>
    <recommendedName>
        <fullName evidence="4">Response regulatory domain-containing protein</fullName>
    </recommendedName>
</protein>
<dbReference type="PANTHER" id="PTHR44591">
    <property type="entry name" value="STRESS RESPONSE REGULATOR PROTEIN 1"/>
    <property type="match status" value="1"/>
</dbReference>
<evidence type="ECO:0000256" key="2">
    <source>
        <dbReference type="PROSITE-ProRule" id="PRU00169"/>
    </source>
</evidence>
<dbReference type="SMART" id="SM00448">
    <property type="entry name" value="REC"/>
    <property type="match status" value="1"/>
</dbReference>
<gene>
    <name evidence="5" type="ORF">Apa02nite_058520</name>
</gene>
<keyword evidence="1 2" id="KW-0597">Phosphoprotein</keyword>
<evidence type="ECO:0000256" key="1">
    <source>
        <dbReference type="ARBA" id="ARBA00022553"/>
    </source>
</evidence>
<dbReference type="InterPro" id="IPR050595">
    <property type="entry name" value="Bact_response_regulator"/>
</dbReference>
<dbReference type="PANTHER" id="PTHR44591:SF19">
    <property type="entry name" value="TWO-COMPONENT RESPONSE REGULATOR-RELATED"/>
    <property type="match status" value="1"/>
</dbReference>
<feature type="region of interest" description="Disordered" evidence="3">
    <location>
        <begin position="89"/>
        <end position="110"/>
    </location>
</feature>
<comment type="caution">
    <text evidence="5">The sequence shown here is derived from an EMBL/GenBank/DDBJ whole genome shotgun (WGS) entry which is preliminary data.</text>
</comment>
<keyword evidence="6" id="KW-1185">Reference proteome</keyword>